<evidence type="ECO:0008006" key="5">
    <source>
        <dbReference type="Google" id="ProtNLM"/>
    </source>
</evidence>
<dbReference type="PANTHER" id="PTHR43619">
    <property type="entry name" value="S-ADENOSYL-L-METHIONINE-DEPENDENT METHYLTRANSFERASE YKTD-RELATED"/>
    <property type="match status" value="1"/>
</dbReference>
<dbReference type="InterPro" id="IPR029063">
    <property type="entry name" value="SAM-dependent_MTases_sf"/>
</dbReference>
<sequence>MPSGCRRGSRACWCRRRRCWSVPCRAESMGGSIGDAGQRAVSDTAAGHDLTGVSRTLLIPLYGRAHAARLLPEVRFHDPAAQDLARRLGLSERDVGRDRFTMRLCIARSLVLERMLGDLLDAAEQPRTVVVLACGLDTLPQRIGTEHARWLCADLAAVTALRDQLLPPSPGVSHVSAALPHGLDALAGQLGEKPPVLMLEGILPYLEPAAVAATLRGLAELAPQGADLLVDGYHPALLAFARFGDGFRRMRVRFRFGIADTRDYVQLAPRLRHQAEKDLLALLPWRRRLRTVLPAVAALGRPLATITHLTLTPA</sequence>
<name>A0ABS1CLM1_9GAMM</name>
<dbReference type="Gene3D" id="3.40.50.150">
    <property type="entry name" value="Vaccinia Virus protein VP39"/>
    <property type="match status" value="1"/>
</dbReference>
<evidence type="ECO:0000256" key="2">
    <source>
        <dbReference type="ARBA" id="ARBA00022679"/>
    </source>
</evidence>
<gene>
    <name evidence="3" type="ORF">CKO31_19135</name>
</gene>
<organism evidence="3 4">
    <name type="scientific">Thiohalocapsa halophila</name>
    <dbReference type="NCBI Taxonomy" id="69359"/>
    <lineage>
        <taxon>Bacteria</taxon>
        <taxon>Pseudomonadati</taxon>
        <taxon>Pseudomonadota</taxon>
        <taxon>Gammaproteobacteria</taxon>
        <taxon>Chromatiales</taxon>
        <taxon>Chromatiaceae</taxon>
        <taxon>Thiohalocapsa</taxon>
    </lineage>
</organism>
<proteinExistence type="predicted"/>
<accession>A0ABS1CLM1</accession>
<keyword evidence="2" id="KW-0808">Transferase</keyword>
<evidence type="ECO:0000313" key="3">
    <source>
        <dbReference type="EMBL" id="MBK1632823.1"/>
    </source>
</evidence>
<dbReference type="EMBL" id="NRRV01000058">
    <property type="protein sequence ID" value="MBK1632823.1"/>
    <property type="molecule type" value="Genomic_DNA"/>
</dbReference>
<dbReference type="SUPFAM" id="SSF53335">
    <property type="entry name" value="S-adenosyl-L-methionine-dependent methyltransferases"/>
    <property type="match status" value="1"/>
</dbReference>
<comment type="caution">
    <text evidence="3">The sequence shown here is derived from an EMBL/GenBank/DDBJ whole genome shotgun (WGS) entry which is preliminary data.</text>
</comment>
<keyword evidence="1" id="KW-0489">Methyltransferase</keyword>
<protein>
    <recommendedName>
        <fullName evidence="5">Class I SAM-dependent methyltransferase</fullName>
    </recommendedName>
</protein>
<reference evidence="3 4" key="1">
    <citation type="journal article" date="2020" name="Microorganisms">
        <title>Osmotic Adaptation and Compatible Solute Biosynthesis of Phototrophic Bacteria as Revealed from Genome Analyses.</title>
        <authorList>
            <person name="Imhoff J.F."/>
            <person name="Rahn T."/>
            <person name="Kunzel S."/>
            <person name="Keller A."/>
            <person name="Neulinger S.C."/>
        </authorList>
    </citation>
    <scope>NUCLEOTIDE SEQUENCE [LARGE SCALE GENOMIC DNA]</scope>
    <source>
        <strain evidence="3 4">DSM 6210</strain>
    </source>
</reference>
<dbReference type="PANTHER" id="PTHR43619:SF2">
    <property type="entry name" value="S-ADENOSYL-L-METHIONINE-DEPENDENT METHYLTRANSFERASES SUPERFAMILY PROTEIN"/>
    <property type="match status" value="1"/>
</dbReference>
<dbReference type="InterPro" id="IPR007213">
    <property type="entry name" value="Ppm1/Ppm2/Tcmp"/>
</dbReference>
<evidence type="ECO:0000256" key="1">
    <source>
        <dbReference type="ARBA" id="ARBA00022603"/>
    </source>
</evidence>
<evidence type="ECO:0000313" key="4">
    <source>
        <dbReference type="Proteomes" id="UP000748752"/>
    </source>
</evidence>
<dbReference type="Proteomes" id="UP000748752">
    <property type="component" value="Unassembled WGS sequence"/>
</dbReference>
<dbReference type="Pfam" id="PF04072">
    <property type="entry name" value="LCM"/>
    <property type="match status" value="1"/>
</dbReference>
<keyword evidence="4" id="KW-1185">Reference proteome</keyword>